<dbReference type="AlphaFoldDB" id="A0A2L1KQJ1"/>
<accession>A0A2L1KQJ1</accession>
<evidence type="ECO:0000313" key="1">
    <source>
        <dbReference type="EMBL" id="AVE24776.1"/>
    </source>
</evidence>
<sequence length="40" mass="4829">MPVIFIRKMLIMWHTRQYENIVNFLSSEWYVACAVKSADH</sequence>
<protein>
    <submittedName>
        <fullName evidence="1">Uncharacterized protein</fullName>
    </submittedName>
</protein>
<name>A0A2L1KQJ1_ENTCL</name>
<proteinExistence type="predicted"/>
<dbReference type="EMBL" id="MF344583">
    <property type="protein sequence ID" value="AVE24776.1"/>
    <property type="molecule type" value="Genomic_DNA"/>
</dbReference>
<organism evidence="1">
    <name type="scientific">Enterobacter cloacae</name>
    <dbReference type="NCBI Taxonomy" id="550"/>
    <lineage>
        <taxon>Bacteria</taxon>
        <taxon>Pseudomonadati</taxon>
        <taxon>Pseudomonadota</taxon>
        <taxon>Gammaproteobacteria</taxon>
        <taxon>Enterobacterales</taxon>
        <taxon>Enterobacteriaceae</taxon>
        <taxon>Enterobacter</taxon>
        <taxon>Enterobacter cloacae complex</taxon>
    </lineage>
</organism>
<keyword evidence="1" id="KW-0614">Plasmid</keyword>
<reference evidence="1" key="1">
    <citation type="submission" date="2017-06" db="EMBL/GenBank/DDBJ databases">
        <title>Complete sequence of pN1863-HI2.</title>
        <authorList>
            <person name="Jiang X."/>
            <person name="Feng J."/>
            <person name="Zeng L."/>
            <person name="Zhang D."/>
            <person name="Zhan Z."/>
            <person name="Zhao Y."/>
            <person name="Luo W."/>
            <person name="Zhou D."/>
        </authorList>
    </citation>
    <scope>NUCLEOTIDE SEQUENCE</scope>
    <source>
        <strain evidence="1">N1863</strain>
        <plasmid evidence="1">pN1863-HI2</plasmid>
    </source>
</reference>
<geneLocation type="plasmid" evidence="1">
    <name>pN1863-HI2</name>
</geneLocation>